<dbReference type="GeneID" id="37272742"/>
<feature type="region of interest" description="Disordered" evidence="1">
    <location>
        <begin position="710"/>
        <end position="1187"/>
    </location>
</feature>
<evidence type="ECO:0000313" key="3">
    <source>
        <dbReference type="EMBL" id="PWN98423.1"/>
    </source>
</evidence>
<dbReference type="PROSITE" id="PS50829">
    <property type="entry name" value="GYF"/>
    <property type="match status" value="1"/>
</dbReference>
<feature type="compositionally biased region" description="Basic and acidic residues" evidence="1">
    <location>
        <begin position="1005"/>
        <end position="1021"/>
    </location>
</feature>
<feature type="compositionally biased region" description="Polar residues" evidence="1">
    <location>
        <begin position="976"/>
        <end position="985"/>
    </location>
</feature>
<gene>
    <name evidence="3" type="ORF">FA09DRAFT_360163</name>
</gene>
<keyword evidence="4" id="KW-1185">Reference proteome</keyword>
<dbReference type="InterPro" id="IPR003169">
    <property type="entry name" value="GYF"/>
</dbReference>
<dbReference type="SMART" id="SM00444">
    <property type="entry name" value="GYF"/>
    <property type="match status" value="1"/>
</dbReference>
<feature type="compositionally biased region" description="Low complexity" evidence="1">
    <location>
        <begin position="717"/>
        <end position="729"/>
    </location>
</feature>
<feature type="compositionally biased region" description="Polar residues" evidence="1">
    <location>
        <begin position="539"/>
        <end position="550"/>
    </location>
</feature>
<feature type="compositionally biased region" description="Basic and acidic residues" evidence="1">
    <location>
        <begin position="830"/>
        <end position="843"/>
    </location>
</feature>
<feature type="compositionally biased region" description="Low complexity" evidence="1">
    <location>
        <begin position="1128"/>
        <end position="1151"/>
    </location>
</feature>
<feature type="compositionally biased region" description="Low complexity" evidence="1">
    <location>
        <begin position="1102"/>
        <end position="1112"/>
    </location>
</feature>
<feature type="compositionally biased region" description="Basic and acidic residues" evidence="1">
    <location>
        <begin position="192"/>
        <end position="201"/>
    </location>
</feature>
<feature type="compositionally biased region" description="Low complexity" evidence="1">
    <location>
        <begin position="158"/>
        <end position="182"/>
    </location>
</feature>
<feature type="region of interest" description="Disordered" evidence="1">
    <location>
        <begin position="509"/>
        <end position="577"/>
    </location>
</feature>
<feature type="region of interest" description="Disordered" evidence="1">
    <location>
        <begin position="158"/>
        <end position="401"/>
    </location>
</feature>
<feature type="region of interest" description="Disordered" evidence="1">
    <location>
        <begin position="414"/>
        <end position="461"/>
    </location>
</feature>
<evidence type="ECO:0000259" key="2">
    <source>
        <dbReference type="PROSITE" id="PS50829"/>
    </source>
</evidence>
<dbReference type="Gene3D" id="3.30.1490.40">
    <property type="match status" value="1"/>
</dbReference>
<sequence length="1346" mass="137962">MATSLHFGPEWMRKAPAKQQSASSGTATPGAAPAAARSESPSGRAPAPTALPGVPGGSAAARRNPSLGNLSAMGSLGSVQSPGAVTSPGAFSFAAAAAGGAAAAGASSAASTPGVGASATSPAAAPDDGAGKDAASALSRERLLSLYSSDARTALAAGAGAPKSPLLGAEAGAMPSSVAAPVSKKKSFAGALDRDSARRPTDALVSPGISDQPRGLNARAFSGDKTAGDRPGLFQRGSATGAGITGGAANPLSPTIPRERFAGIQGGVLSGVAPPARKRQDSANGTADALRQPRQNRASDDDARTRQPASIEGHEVSSGSGVAARPEATGVSLSGRFKRDRAPGEGPIGPPTDGSAGFGNFGTNRKRERQIVSSSGARVDGDAAAAGHDDAQASAGGSSGDSLLQHTASVLNALSLDDDPPVGSGSFADDSRDVEAPTSDPAAPPPWSADTAQWYYRDPSGQDQGPFAATIMQDWFQQNYFALDLPMRRAEEESFRPLGEIIASLGHPAQPFLVPPPAPAPAPEPQQAQQQPEHDVFSHGNQPSQQQHQANGLGEHHAGHPYDALGQPAGSDLSRGGWGGAGLPASVQARGWPSLDLGFGAQPGQQMSGFGGPHSPFVQAPQSPFGAAPLFGAGGLRGQDDYLAMVRQRELQEQRQAAAAAAARGHAGPGLGFATPYGGDFGGHAAGNGWEASAPGGWNAATAHLHHQQPDVFGTPQHQHQQQHQQQGQAASGSPWGTPARQFGTAPQQPQYHFQQPQQVPWSDSSAHQQAEAQLHKSDPEPIGTPRRSRTPVEEASSQQQDFAEQQQQQQEEAFAQQQRDAQQQEEEEAQRREEQERQERETAVMLQQQEAAHAEPEPEEVWPQSPTAVEFAAEPPLPAHHEQQNNLMDDGPATSSRKRSRRKGQQTRAEEAAGAPMPTADLSSYAGADVGKRQAPPSAAGGNVKVVSQEQFKRPGGAEEDSKNQAPLSAWLPDSGSNTPTTSKAPWAAATESSASAPGLTLREIQEAEARQAESRRAAERALAAQRARSMASGDDTLPATMTWGLATGHASQGSSAPEPAADAAASASPAPWSAARPTAKKTLTEIQEEERKRAQKARDAQAAQQAALRRGYADSAGKTQVPPPAAAASGAWSVVGSKPASAVPASARPPATPVGQRAGSLGATPPVGVWATAGAKQNGTPAAKVQSPVIKTKMVVAPSASSEQLGSGQPSADFLRYCKEQLKGLNVKADDFIEMLLSFPLDPSPDVVEIIAESVYANSSTLDGRRFAADFVAKRKLDQSGRGAGSSAAARSAIGAGLPNGAALGAGRSASDVLKSSTKPAAGAADFGGFKVVKAKGGKKTTRG</sequence>
<dbReference type="EMBL" id="KZ819291">
    <property type="protein sequence ID" value="PWN98423.1"/>
    <property type="molecule type" value="Genomic_DNA"/>
</dbReference>
<accession>A0A316ZDV9</accession>
<feature type="compositionally biased region" description="Basic and acidic residues" evidence="1">
    <location>
        <begin position="1091"/>
        <end position="1101"/>
    </location>
</feature>
<feature type="compositionally biased region" description="Low complexity" evidence="1">
    <location>
        <begin position="747"/>
        <end position="761"/>
    </location>
</feature>
<protein>
    <recommendedName>
        <fullName evidence="2">GYF domain-containing protein</fullName>
    </recommendedName>
</protein>
<name>A0A316ZDV9_9BASI</name>
<feature type="region of interest" description="Disordered" evidence="1">
    <location>
        <begin position="104"/>
        <end position="136"/>
    </location>
</feature>
<feature type="compositionally biased region" description="Polar residues" evidence="1">
    <location>
        <begin position="762"/>
        <end position="772"/>
    </location>
</feature>
<reference evidence="3 4" key="1">
    <citation type="journal article" date="2018" name="Mol. Biol. Evol.">
        <title>Broad Genomic Sampling Reveals a Smut Pathogenic Ancestry of the Fungal Clade Ustilaginomycotina.</title>
        <authorList>
            <person name="Kijpornyongpan T."/>
            <person name="Mondo S.J."/>
            <person name="Barry K."/>
            <person name="Sandor L."/>
            <person name="Lee J."/>
            <person name="Lipzen A."/>
            <person name="Pangilinan J."/>
            <person name="LaButti K."/>
            <person name="Hainaut M."/>
            <person name="Henrissat B."/>
            <person name="Grigoriev I.V."/>
            <person name="Spatafora J.W."/>
            <person name="Aime M.C."/>
        </authorList>
    </citation>
    <scope>NUCLEOTIDE SEQUENCE [LARGE SCALE GENOMIC DNA]</scope>
    <source>
        <strain evidence="3 4">MCA 4186</strain>
    </source>
</reference>
<proteinExistence type="predicted"/>
<feature type="compositionally biased region" description="Low complexity" evidence="1">
    <location>
        <begin position="373"/>
        <end position="401"/>
    </location>
</feature>
<dbReference type="InterPro" id="IPR051640">
    <property type="entry name" value="GRB10-interact_GYF"/>
</dbReference>
<feature type="region of interest" description="Disordered" evidence="1">
    <location>
        <begin position="1"/>
        <end position="81"/>
    </location>
</feature>
<dbReference type="STRING" id="58919.A0A316ZDV9"/>
<organism evidence="3 4">
    <name type="scientific">Tilletiopsis washingtonensis</name>
    <dbReference type="NCBI Taxonomy" id="58919"/>
    <lineage>
        <taxon>Eukaryota</taxon>
        <taxon>Fungi</taxon>
        <taxon>Dikarya</taxon>
        <taxon>Basidiomycota</taxon>
        <taxon>Ustilaginomycotina</taxon>
        <taxon>Exobasidiomycetes</taxon>
        <taxon>Entylomatales</taxon>
        <taxon>Entylomatales incertae sedis</taxon>
        <taxon>Tilletiopsis</taxon>
    </lineage>
</organism>
<dbReference type="InterPro" id="IPR035445">
    <property type="entry name" value="GYF-like_dom_sf"/>
</dbReference>
<feature type="compositionally biased region" description="Low complexity" evidence="1">
    <location>
        <begin position="794"/>
        <end position="822"/>
    </location>
</feature>
<feature type="compositionally biased region" description="Basic and acidic residues" evidence="1">
    <location>
        <begin position="952"/>
        <end position="964"/>
    </location>
</feature>
<dbReference type="Pfam" id="PF02213">
    <property type="entry name" value="GYF"/>
    <property type="match status" value="1"/>
</dbReference>
<feature type="compositionally biased region" description="Low complexity" evidence="1">
    <location>
        <begin position="21"/>
        <end position="48"/>
    </location>
</feature>
<dbReference type="PANTHER" id="PTHR14445:SF36">
    <property type="entry name" value="FI03272P-RELATED"/>
    <property type="match status" value="1"/>
</dbReference>
<dbReference type="OrthoDB" id="6415790at2759"/>
<dbReference type="Proteomes" id="UP000245946">
    <property type="component" value="Unassembled WGS sequence"/>
</dbReference>
<feature type="domain" description="GYF" evidence="2">
    <location>
        <begin position="451"/>
        <end position="499"/>
    </location>
</feature>
<dbReference type="GO" id="GO:0005829">
    <property type="term" value="C:cytosol"/>
    <property type="evidence" value="ECO:0007669"/>
    <property type="project" value="TreeGrafter"/>
</dbReference>
<feature type="compositionally biased region" description="Basic residues" evidence="1">
    <location>
        <begin position="897"/>
        <end position="906"/>
    </location>
</feature>
<dbReference type="PANTHER" id="PTHR14445">
    <property type="entry name" value="GRB10 INTERACTING GYF PROTEIN"/>
    <property type="match status" value="1"/>
</dbReference>
<feature type="compositionally biased region" description="Low complexity" evidence="1">
    <location>
        <begin position="1056"/>
        <end position="1079"/>
    </location>
</feature>
<evidence type="ECO:0000256" key="1">
    <source>
        <dbReference type="SAM" id="MobiDB-lite"/>
    </source>
</evidence>
<dbReference type="SUPFAM" id="SSF55277">
    <property type="entry name" value="GYF domain"/>
    <property type="match status" value="1"/>
</dbReference>
<feature type="compositionally biased region" description="Pro residues" evidence="1">
    <location>
        <begin position="513"/>
        <end position="524"/>
    </location>
</feature>
<evidence type="ECO:0000313" key="4">
    <source>
        <dbReference type="Proteomes" id="UP000245946"/>
    </source>
</evidence>
<dbReference type="RefSeq" id="XP_025598702.1">
    <property type="nucleotide sequence ID" value="XM_025745198.1"/>
</dbReference>
<dbReference type="CDD" id="cd00072">
    <property type="entry name" value="GYF"/>
    <property type="match status" value="1"/>
</dbReference>